<dbReference type="Proteomes" id="UP000314982">
    <property type="component" value="Unassembled WGS sequence"/>
</dbReference>
<keyword evidence="4 7" id="KW-0812">Transmembrane</keyword>
<dbReference type="InterPro" id="IPR021910">
    <property type="entry name" value="NGX6/PGAP6/MYMK"/>
</dbReference>
<evidence type="ECO:0000313" key="9">
    <source>
        <dbReference type="Proteomes" id="UP000314982"/>
    </source>
</evidence>
<dbReference type="AlphaFoldDB" id="A0A4W5JIF7"/>
<accession>A0A4W5JIF7</accession>
<proteinExistence type="inferred from homology"/>
<feature type="transmembrane region" description="Helical" evidence="7">
    <location>
        <begin position="117"/>
        <end position="134"/>
    </location>
</feature>
<evidence type="ECO:0000256" key="5">
    <source>
        <dbReference type="ARBA" id="ARBA00022989"/>
    </source>
</evidence>
<organism evidence="8 9">
    <name type="scientific">Hucho hucho</name>
    <name type="common">huchen</name>
    <dbReference type="NCBI Taxonomy" id="62062"/>
    <lineage>
        <taxon>Eukaryota</taxon>
        <taxon>Metazoa</taxon>
        <taxon>Chordata</taxon>
        <taxon>Craniata</taxon>
        <taxon>Vertebrata</taxon>
        <taxon>Euteleostomi</taxon>
        <taxon>Actinopterygii</taxon>
        <taxon>Neopterygii</taxon>
        <taxon>Teleostei</taxon>
        <taxon>Protacanthopterygii</taxon>
        <taxon>Salmoniformes</taxon>
        <taxon>Salmonidae</taxon>
        <taxon>Salmoninae</taxon>
        <taxon>Hucho</taxon>
    </lineage>
</organism>
<evidence type="ECO:0000256" key="3">
    <source>
        <dbReference type="ARBA" id="ARBA00022475"/>
    </source>
</evidence>
<sequence length="142" mass="16026">VDTSVPNKLASDCIYSICSVVVYLINWPLCAGWSGWGCTDDITAQSYGRQLTAVLLLTLSNLLFIPPIVIAVRRCYITEASVYLFTMFFSTFYHACDQPGLTVMCIMDYDTLQYCDFLGSVCSIWVTVLCMARVRDTFKHVR</sequence>
<reference evidence="8" key="2">
    <citation type="submission" date="2025-08" db="UniProtKB">
        <authorList>
            <consortium name="Ensembl"/>
        </authorList>
    </citation>
    <scope>IDENTIFICATION</scope>
</reference>
<comment type="subcellular location">
    <subcellularLocation>
        <location evidence="1">Cell membrane</location>
        <topology evidence="1">Multi-pass membrane protein</topology>
    </subcellularLocation>
</comment>
<feature type="transmembrane region" description="Helical" evidence="7">
    <location>
        <begin position="76"/>
        <end position="95"/>
    </location>
</feature>
<evidence type="ECO:0000256" key="7">
    <source>
        <dbReference type="SAM" id="Phobius"/>
    </source>
</evidence>
<dbReference type="GO" id="GO:0005886">
    <property type="term" value="C:plasma membrane"/>
    <property type="evidence" value="ECO:0007669"/>
    <property type="project" value="UniProtKB-SubCell"/>
</dbReference>
<dbReference type="GeneTree" id="ENSGT00940000160060"/>
<keyword evidence="9" id="KW-1185">Reference proteome</keyword>
<name>A0A4W5JIF7_9TELE</name>
<dbReference type="Pfam" id="PF12036">
    <property type="entry name" value="DUF3522"/>
    <property type="match status" value="1"/>
</dbReference>
<evidence type="ECO:0000256" key="4">
    <source>
        <dbReference type="ARBA" id="ARBA00022692"/>
    </source>
</evidence>
<dbReference type="STRING" id="62062.ENSHHUP00000004508"/>
<dbReference type="Ensembl" id="ENSHHUT00000004661.1">
    <property type="protein sequence ID" value="ENSHHUP00000004508.1"/>
    <property type="gene ID" value="ENSHHUG00000002819.1"/>
</dbReference>
<protein>
    <submittedName>
        <fullName evidence="8">Uncharacterized protein</fullName>
    </submittedName>
</protein>
<feature type="transmembrane region" description="Helical" evidence="7">
    <location>
        <begin position="51"/>
        <end position="69"/>
    </location>
</feature>
<keyword evidence="3" id="KW-1003">Cell membrane</keyword>
<reference evidence="9" key="1">
    <citation type="submission" date="2018-06" db="EMBL/GenBank/DDBJ databases">
        <title>Genome assembly of Danube salmon.</title>
        <authorList>
            <person name="Macqueen D.J."/>
            <person name="Gundappa M.K."/>
        </authorList>
    </citation>
    <scope>NUCLEOTIDE SEQUENCE [LARGE SCALE GENOMIC DNA]</scope>
</reference>
<dbReference type="PANTHER" id="PTHR14319:SF7">
    <property type="entry name" value="POST-GPI ATTACHMENT TO PROTEINS FACTOR 6"/>
    <property type="match status" value="1"/>
</dbReference>
<evidence type="ECO:0000256" key="6">
    <source>
        <dbReference type="ARBA" id="ARBA00023136"/>
    </source>
</evidence>
<dbReference type="PANTHER" id="PTHR14319">
    <property type="entry name" value="FIVE-SPAN TRANSMEMBRANE PROTEIN M83"/>
    <property type="match status" value="1"/>
</dbReference>
<keyword evidence="6 7" id="KW-0472">Membrane</keyword>
<comment type="similarity">
    <text evidence="2">Belongs to the TMEM8 family.</text>
</comment>
<evidence type="ECO:0000256" key="2">
    <source>
        <dbReference type="ARBA" id="ARBA00005542"/>
    </source>
</evidence>
<evidence type="ECO:0000256" key="1">
    <source>
        <dbReference type="ARBA" id="ARBA00004651"/>
    </source>
</evidence>
<evidence type="ECO:0000313" key="8">
    <source>
        <dbReference type="Ensembl" id="ENSHHUP00000004508.1"/>
    </source>
</evidence>
<keyword evidence="5 7" id="KW-1133">Transmembrane helix</keyword>
<reference evidence="8" key="3">
    <citation type="submission" date="2025-09" db="UniProtKB">
        <authorList>
            <consortium name="Ensembl"/>
        </authorList>
    </citation>
    <scope>IDENTIFICATION</scope>
</reference>